<accession>A0ACC8X8R3</accession>
<protein>
    <submittedName>
        <fullName evidence="1">Flagellar biosynthesis protein FlhB</fullName>
    </submittedName>
</protein>
<evidence type="ECO:0000313" key="2">
    <source>
        <dbReference type="Proteomes" id="UP000188637"/>
    </source>
</evidence>
<dbReference type="EMBL" id="LJHD01000292">
    <property type="protein sequence ID" value="ONI38386.1"/>
    <property type="molecule type" value="Genomic_DNA"/>
</dbReference>
<proteinExistence type="predicted"/>
<organism evidence="1 2">
    <name type="scientific">Candidatus Epulonipiscium fishelsonii</name>
    <dbReference type="NCBI Taxonomy" id="77094"/>
    <lineage>
        <taxon>Bacteria</taxon>
        <taxon>Bacillati</taxon>
        <taxon>Bacillota</taxon>
        <taxon>Clostridia</taxon>
        <taxon>Lachnospirales</taxon>
        <taxon>Lachnospiraceae</taxon>
        <taxon>Candidatus Epulonipiscium</taxon>
    </lineage>
</organism>
<keyword evidence="1" id="KW-0966">Cell projection</keyword>
<evidence type="ECO:0000313" key="1">
    <source>
        <dbReference type="EMBL" id="ONI38386.1"/>
    </source>
</evidence>
<reference evidence="1" key="1">
    <citation type="submission" date="2016-08" db="EMBL/GenBank/DDBJ databases">
        <authorList>
            <person name="Ngugi D.K."/>
            <person name="Miyake S."/>
            <person name="Stingl U."/>
        </authorList>
    </citation>
    <scope>NUCLEOTIDE SEQUENCE</scope>
    <source>
        <strain evidence="1">SCG-D08WGA-EpuloA1</strain>
    </source>
</reference>
<sequence>MEERKKAAAISYKGGMGAPEITASGKGIMAERIIEEAKKNDVPIYQDKQLANLLTELEVGSQIPPEVYEIVAKILVFVGDMDELYARTNK</sequence>
<keyword evidence="2" id="KW-1185">Reference proteome</keyword>
<keyword evidence="1" id="KW-0282">Flagellum</keyword>
<keyword evidence="1" id="KW-0969">Cilium</keyword>
<comment type="caution">
    <text evidence="1">The sequence shown here is derived from an EMBL/GenBank/DDBJ whole genome shotgun (WGS) entry which is preliminary data.</text>
</comment>
<gene>
    <name evidence="1" type="ORF">AN640_02625</name>
</gene>
<dbReference type="Proteomes" id="UP000188637">
    <property type="component" value="Unassembled WGS sequence"/>
</dbReference>
<name>A0ACC8X8R3_9FIRM</name>